<feature type="region of interest" description="Disordered" evidence="1">
    <location>
        <begin position="1"/>
        <end position="40"/>
    </location>
</feature>
<comment type="caution">
    <text evidence="2">The sequence shown here is derived from an EMBL/GenBank/DDBJ whole genome shotgun (WGS) entry which is preliminary data.</text>
</comment>
<protein>
    <submittedName>
        <fullName evidence="2">Uncharacterized protein</fullName>
    </submittedName>
</protein>
<dbReference type="EMBL" id="JPKZ01001281">
    <property type="protein sequence ID" value="KHN82901.1"/>
    <property type="molecule type" value="Genomic_DNA"/>
</dbReference>
<keyword evidence="3" id="KW-1185">Reference proteome</keyword>
<evidence type="ECO:0000313" key="2">
    <source>
        <dbReference type="EMBL" id="KHN82901.1"/>
    </source>
</evidence>
<feature type="compositionally biased region" description="Basic and acidic residues" evidence="1">
    <location>
        <begin position="30"/>
        <end position="39"/>
    </location>
</feature>
<sequence length="72" mass="8184">MDSMKGFRIREEGSWTARGRTSKRQPNGESKSHALRDPFQELPGSIGADIFLKLPLKQRTHSVLDGPHRNQK</sequence>
<evidence type="ECO:0000256" key="1">
    <source>
        <dbReference type="SAM" id="MobiDB-lite"/>
    </source>
</evidence>
<organism evidence="2 3">
    <name type="scientific">Toxocara canis</name>
    <name type="common">Canine roundworm</name>
    <dbReference type="NCBI Taxonomy" id="6265"/>
    <lineage>
        <taxon>Eukaryota</taxon>
        <taxon>Metazoa</taxon>
        <taxon>Ecdysozoa</taxon>
        <taxon>Nematoda</taxon>
        <taxon>Chromadorea</taxon>
        <taxon>Rhabditida</taxon>
        <taxon>Spirurina</taxon>
        <taxon>Ascaridomorpha</taxon>
        <taxon>Ascaridoidea</taxon>
        <taxon>Toxocaridae</taxon>
        <taxon>Toxocara</taxon>
    </lineage>
</organism>
<dbReference type="AlphaFoldDB" id="A0A0B2VH98"/>
<accession>A0A0B2VH98</accession>
<gene>
    <name evidence="2" type="ORF">Tcan_13673</name>
</gene>
<dbReference type="Proteomes" id="UP000031036">
    <property type="component" value="Unassembled WGS sequence"/>
</dbReference>
<evidence type="ECO:0000313" key="3">
    <source>
        <dbReference type="Proteomes" id="UP000031036"/>
    </source>
</evidence>
<reference evidence="2 3" key="1">
    <citation type="submission" date="2014-11" db="EMBL/GenBank/DDBJ databases">
        <title>Genetic blueprint of the zoonotic pathogen Toxocara canis.</title>
        <authorList>
            <person name="Zhu X.-Q."/>
            <person name="Korhonen P.K."/>
            <person name="Cai H."/>
            <person name="Young N.D."/>
            <person name="Nejsum P."/>
            <person name="von Samson-Himmelstjerna G."/>
            <person name="Boag P.R."/>
            <person name="Tan P."/>
            <person name="Li Q."/>
            <person name="Min J."/>
            <person name="Yang Y."/>
            <person name="Wang X."/>
            <person name="Fang X."/>
            <person name="Hall R.S."/>
            <person name="Hofmann A."/>
            <person name="Sternberg P.W."/>
            <person name="Jex A.R."/>
            <person name="Gasser R.B."/>
        </authorList>
    </citation>
    <scope>NUCLEOTIDE SEQUENCE [LARGE SCALE GENOMIC DNA]</scope>
    <source>
        <strain evidence="2">PN_DK_2014</strain>
    </source>
</reference>
<name>A0A0B2VH98_TOXCA</name>
<proteinExistence type="predicted"/>